<evidence type="ECO:0000313" key="2">
    <source>
        <dbReference type="Proteomes" id="UP000823914"/>
    </source>
</evidence>
<keyword evidence="1" id="KW-0966">Cell projection</keyword>
<dbReference type="EMBL" id="JAHLFV010000142">
    <property type="protein sequence ID" value="MBU3850095.1"/>
    <property type="molecule type" value="Genomic_DNA"/>
</dbReference>
<name>A0A9E2L2K7_9SPIR</name>
<protein>
    <submittedName>
        <fullName evidence="1">Flagellar protein FlbB</fullName>
    </submittedName>
</protein>
<comment type="caution">
    <text evidence="1">The sequence shown here is derived from an EMBL/GenBank/DDBJ whole genome shotgun (WGS) entry which is preliminary data.</text>
</comment>
<proteinExistence type="predicted"/>
<keyword evidence="1" id="KW-0282">Flagellum</keyword>
<sequence length="85" mass="9513">SRQVNITTNVQNLNNMPPQNAVDILVAMDDQDVIDILREADKIAAETGAYSLSSTWLMMMPPERAAQIQRKMLSKPQPQEEQADS</sequence>
<reference evidence="1" key="2">
    <citation type="submission" date="2021-04" db="EMBL/GenBank/DDBJ databases">
        <authorList>
            <person name="Gilroy R."/>
        </authorList>
    </citation>
    <scope>NUCLEOTIDE SEQUENCE</scope>
    <source>
        <strain evidence="1">Gambia15-2214</strain>
    </source>
</reference>
<gene>
    <name evidence="1" type="ORF">IAA16_05975</name>
</gene>
<dbReference type="AlphaFoldDB" id="A0A9E2L2K7"/>
<keyword evidence="1" id="KW-0969">Cilium</keyword>
<dbReference type="InterPro" id="IPR058225">
    <property type="entry name" value="FlbB-like"/>
</dbReference>
<organism evidence="1 2">
    <name type="scientific">Candidatus Treponema excrementipullorum</name>
    <dbReference type="NCBI Taxonomy" id="2838768"/>
    <lineage>
        <taxon>Bacteria</taxon>
        <taxon>Pseudomonadati</taxon>
        <taxon>Spirochaetota</taxon>
        <taxon>Spirochaetia</taxon>
        <taxon>Spirochaetales</taxon>
        <taxon>Treponemataceae</taxon>
        <taxon>Treponema</taxon>
    </lineage>
</organism>
<feature type="non-terminal residue" evidence="1">
    <location>
        <position position="1"/>
    </location>
</feature>
<dbReference type="NCBIfam" id="NF047368">
    <property type="entry name" value="collar_FlbB"/>
    <property type="match status" value="1"/>
</dbReference>
<accession>A0A9E2L2K7</accession>
<dbReference type="Proteomes" id="UP000823914">
    <property type="component" value="Unassembled WGS sequence"/>
</dbReference>
<evidence type="ECO:0000313" key="1">
    <source>
        <dbReference type="EMBL" id="MBU3850095.1"/>
    </source>
</evidence>
<reference evidence="1" key="1">
    <citation type="journal article" date="2021" name="PeerJ">
        <title>Extensive microbial diversity within the chicken gut microbiome revealed by metagenomics and culture.</title>
        <authorList>
            <person name="Gilroy R."/>
            <person name="Ravi A."/>
            <person name="Getino M."/>
            <person name="Pursley I."/>
            <person name="Horton D.L."/>
            <person name="Alikhan N.F."/>
            <person name="Baker D."/>
            <person name="Gharbi K."/>
            <person name="Hall N."/>
            <person name="Watson M."/>
            <person name="Adriaenssens E.M."/>
            <person name="Foster-Nyarko E."/>
            <person name="Jarju S."/>
            <person name="Secka A."/>
            <person name="Antonio M."/>
            <person name="Oren A."/>
            <person name="Chaudhuri R.R."/>
            <person name="La Ragione R."/>
            <person name="Hildebrand F."/>
            <person name="Pallen M.J."/>
        </authorList>
    </citation>
    <scope>NUCLEOTIDE SEQUENCE</scope>
    <source>
        <strain evidence="1">Gambia15-2214</strain>
    </source>
</reference>